<dbReference type="CDD" id="cd00077">
    <property type="entry name" value="HDc"/>
    <property type="match status" value="1"/>
</dbReference>
<dbReference type="SMART" id="SM00471">
    <property type="entry name" value="HDc"/>
    <property type="match status" value="1"/>
</dbReference>
<dbReference type="OrthoDB" id="9759601at2"/>
<gene>
    <name evidence="2" type="ORF">SY83_06190</name>
</gene>
<reference evidence="2 3" key="1">
    <citation type="submission" date="2015-01" db="EMBL/GenBank/DDBJ databases">
        <title>Paenibacillus swuensis/DY6/whole genome sequencing.</title>
        <authorList>
            <person name="Kim M.K."/>
            <person name="Srinivasan S."/>
            <person name="Lee J.-J."/>
        </authorList>
    </citation>
    <scope>NUCLEOTIDE SEQUENCE [LARGE SCALE GENOMIC DNA]</scope>
    <source>
        <strain evidence="2 3">DY6</strain>
    </source>
</reference>
<feature type="domain" description="HD-GYP" evidence="1">
    <location>
        <begin position="104"/>
        <end position="309"/>
    </location>
</feature>
<evidence type="ECO:0000313" key="3">
    <source>
        <dbReference type="Proteomes" id="UP000076927"/>
    </source>
</evidence>
<accession>A0A172TFV3</accession>
<dbReference type="Gene3D" id="1.10.3210.10">
    <property type="entry name" value="Hypothetical protein af1432"/>
    <property type="match status" value="1"/>
</dbReference>
<dbReference type="PANTHER" id="PTHR43155">
    <property type="entry name" value="CYCLIC DI-GMP PHOSPHODIESTERASE PA4108-RELATED"/>
    <property type="match status" value="1"/>
</dbReference>
<dbReference type="RefSeq" id="WP_068605234.1">
    <property type="nucleotide sequence ID" value="NZ_CP011388.1"/>
</dbReference>
<dbReference type="PATRIC" id="fig|1178515.4.peg.1240"/>
<evidence type="ECO:0000259" key="1">
    <source>
        <dbReference type="PROSITE" id="PS51832"/>
    </source>
</evidence>
<sequence>MRKVHISSVRPGEKIAKPLFTETGSVLLGVGVELNDRYIERLKNLGIDTVYIEDVHTEDLFPEDSIRDETRNKAVEAVHKTMTGLMDVKSVKGRASVPEIGNTFRKVFGTIMQDLSTRKEVLVNLSNMHTMDGYLFHHSVNVAVLSGIIGIAKGYNQSQLADLGVGALLFDVGMMNIPKEVWNKNGPLTDDERGLVQRHAEDGYNMLRNQFDVSLLSAHCALQHHERYDGHGYPRGISGKDMHEYAQIVAIADVYDALTSPRLYRKRYSPSEAIEFLFASGNQYFDLDLVRLFCRHISIYPIASTVELNTGQVGVVSAVNPNSVQRPTIRILKEADGTDVASPYEIDLHAHYSYMITKTL</sequence>
<dbReference type="KEGG" id="pswu:SY83_06190"/>
<dbReference type="InterPro" id="IPR003607">
    <property type="entry name" value="HD/PDEase_dom"/>
</dbReference>
<dbReference type="STRING" id="1178515.SY83_06190"/>
<protein>
    <submittedName>
        <fullName evidence="2">Metal-dependent phosphohydrolase</fullName>
    </submittedName>
</protein>
<keyword evidence="2" id="KW-0378">Hydrolase</keyword>
<dbReference type="PANTHER" id="PTHR43155:SF2">
    <property type="entry name" value="CYCLIC DI-GMP PHOSPHODIESTERASE PA4108"/>
    <property type="match status" value="1"/>
</dbReference>
<dbReference type="EMBL" id="CP011388">
    <property type="protein sequence ID" value="ANE45945.1"/>
    <property type="molecule type" value="Genomic_DNA"/>
</dbReference>
<proteinExistence type="predicted"/>
<dbReference type="SUPFAM" id="SSF109604">
    <property type="entry name" value="HD-domain/PDEase-like"/>
    <property type="match status" value="1"/>
</dbReference>
<dbReference type="Pfam" id="PF13487">
    <property type="entry name" value="HD_5"/>
    <property type="match status" value="1"/>
</dbReference>
<name>A0A172TFV3_9BACL</name>
<dbReference type="Proteomes" id="UP000076927">
    <property type="component" value="Chromosome"/>
</dbReference>
<dbReference type="GO" id="GO:0016787">
    <property type="term" value="F:hydrolase activity"/>
    <property type="evidence" value="ECO:0007669"/>
    <property type="project" value="UniProtKB-KW"/>
</dbReference>
<dbReference type="InterPro" id="IPR037522">
    <property type="entry name" value="HD_GYP_dom"/>
</dbReference>
<dbReference type="PROSITE" id="PS51832">
    <property type="entry name" value="HD_GYP"/>
    <property type="match status" value="1"/>
</dbReference>
<organism evidence="2 3">
    <name type="scientific">Paenibacillus swuensis</name>
    <dbReference type="NCBI Taxonomy" id="1178515"/>
    <lineage>
        <taxon>Bacteria</taxon>
        <taxon>Bacillati</taxon>
        <taxon>Bacillota</taxon>
        <taxon>Bacilli</taxon>
        <taxon>Bacillales</taxon>
        <taxon>Paenibacillaceae</taxon>
        <taxon>Paenibacillus</taxon>
    </lineage>
</organism>
<evidence type="ECO:0000313" key="2">
    <source>
        <dbReference type="EMBL" id="ANE45945.1"/>
    </source>
</evidence>
<keyword evidence="3" id="KW-1185">Reference proteome</keyword>
<dbReference type="AlphaFoldDB" id="A0A172TFV3"/>